<dbReference type="OrthoDB" id="6019893at2759"/>
<dbReference type="PROSITE" id="PS50095">
    <property type="entry name" value="PLAT"/>
    <property type="match status" value="1"/>
</dbReference>
<keyword evidence="4" id="KW-0472">Membrane</keyword>
<dbReference type="EnsemblMetazoa" id="AAEL009495-RF">
    <property type="protein sequence ID" value="AAEL009495-PF"/>
    <property type="gene ID" value="AAEL009495"/>
</dbReference>
<dbReference type="Gene3D" id="2.60.60.20">
    <property type="entry name" value="PLAT/LH2 domain"/>
    <property type="match status" value="1"/>
</dbReference>
<dbReference type="Pfam" id="PF03456">
    <property type="entry name" value="uDENN"/>
    <property type="match status" value="1"/>
</dbReference>
<dbReference type="Pfam" id="PF03455">
    <property type="entry name" value="dDENN"/>
    <property type="match status" value="1"/>
</dbReference>
<feature type="region of interest" description="Disordered" evidence="6">
    <location>
        <begin position="1"/>
        <end position="60"/>
    </location>
</feature>
<dbReference type="CDD" id="cd01757">
    <property type="entry name" value="PLAT_RAB6IP1"/>
    <property type="match status" value="1"/>
</dbReference>
<dbReference type="PANTHER" id="PTHR46070">
    <property type="entry name" value="PINSTRIPE, ISOFORM A"/>
    <property type="match status" value="1"/>
</dbReference>
<name>A0A6I8TJH6_AEDAE</name>
<evidence type="ECO:0000259" key="9">
    <source>
        <dbReference type="PROSITE" id="PS50826"/>
    </source>
</evidence>
<feature type="compositionally biased region" description="Polar residues" evidence="6">
    <location>
        <begin position="1"/>
        <end position="21"/>
    </location>
</feature>
<dbReference type="SUPFAM" id="SSF49723">
    <property type="entry name" value="Lipase/lipooxygenase domain (PLAT/LH2 domain)"/>
    <property type="match status" value="1"/>
</dbReference>
<dbReference type="Proteomes" id="UP000008820">
    <property type="component" value="Chromosome 3"/>
</dbReference>
<evidence type="ECO:0000259" key="7">
    <source>
        <dbReference type="PROSITE" id="PS50095"/>
    </source>
</evidence>
<dbReference type="GO" id="GO:0016020">
    <property type="term" value="C:membrane"/>
    <property type="evidence" value="ECO:0007669"/>
    <property type="project" value="UniProtKB-SubCell"/>
</dbReference>
<dbReference type="SMART" id="SM00801">
    <property type="entry name" value="dDENN"/>
    <property type="match status" value="1"/>
</dbReference>
<evidence type="ECO:0000313" key="11">
    <source>
        <dbReference type="Proteomes" id="UP000008820"/>
    </source>
</evidence>
<dbReference type="InterPro" id="IPR001024">
    <property type="entry name" value="PLAT/LH2_dom"/>
</dbReference>
<dbReference type="PANTHER" id="PTHR46070:SF1">
    <property type="entry name" value="PINSTRIPE, ISOFORM A"/>
    <property type="match status" value="1"/>
</dbReference>
<feature type="domain" description="RUN" evidence="9">
    <location>
        <begin position="1353"/>
        <end position="1536"/>
    </location>
</feature>
<accession>A0A6I8TJH6</accession>
<dbReference type="InterPro" id="IPR001194">
    <property type="entry name" value="cDENN_dom"/>
</dbReference>
<dbReference type="EnsemblMetazoa" id="AAEL009495-RD">
    <property type="protein sequence ID" value="AAEL009495-PD"/>
    <property type="gene ID" value="AAEL009495"/>
</dbReference>
<dbReference type="CDD" id="cd17678">
    <property type="entry name" value="RUN2_DENND5"/>
    <property type="match status" value="1"/>
</dbReference>
<comment type="subcellular location">
    <subcellularLocation>
        <location evidence="1">Membrane</location>
    </subcellularLocation>
</comment>
<dbReference type="InterPro" id="IPR037516">
    <property type="entry name" value="Tripartite_DENN"/>
</dbReference>
<dbReference type="GO" id="GO:0005085">
    <property type="term" value="F:guanyl-nucleotide exchange factor activity"/>
    <property type="evidence" value="ECO:0007669"/>
    <property type="project" value="InterPro"/>
</dbReference>
<feature type="region of interest" description="Disordered" evidence="6">
    <location>
        <begin position="1059"/>
        <end position="1082"/>
    </location>
</feature>
<feature type="domain" description="PLAT" evidence="7">
    <location>
        <begin position="1179"/>
        <end position="1287"/>
    </location>
</feature>
<feature type="region of interest" description="Disordered" evidence="6">
    <location>
        <begin position="784"/>
        <end position="813"/>
    </location>
</feature>
<feature type="region of interest" description="Disordered" evidence="6">
    <location>
        <begin position="933"/>
        <end position="952"/>
    </location>
</feature>
<dbReference type="InterPro" id="IPR005113">
    <property type="entry name" value="uDENN_dom"/>
</dbReference>
<dbReference type="InterPro" id="IPR047277">
    <property type="entry name" value="PLAT_RAB6IP1"/>
</dbReference>
<feature type="region of interest" description="Disordered" evidence="6">
    <location>
        <begin position="1409"/>
        <end position="1438"/>
    </location>
</feature>
<dbReference type="InterPro" id="IPR036392">
    <property type="entry name" value="PLAT/LH2_dom_sf"/>
</dbReference>
<reference evidence="10" key="2">
    <citation type="submission" date="2020-05" db="UniProtKB">
        <authorList>
            <consortium name="EnsemblMetazoa"/>
        </authorList>
    </citation>
    <scope>IDENTIFICATION</scope>
    <source>
        <strain evidence="10">LVP_AGWG</strain>
    </source>
</reference>
<feature type="compositionally biased region" description="Low complexity" evidence="6">
    <location>
        <begin position="39"/>
        <end position="54"/>
    </location>
</feature>
<dbReference type="SMART" id="SM00593">
    <property type="entry name" value="RUN"/>
    <property type="match status" value="2"/>
</dbReference>
<keyword evidence="3" id="KW-0677">Repeat</keyword>
<feature type="compositionally biased region" description="Low complexity" evidence="6">
    <location>
        <begin position="1415"/>
        <end position="1435"/>
    </location>
</feature>
<comment type="caution">
    <text evidence="5">Lacks conserved residue(s) required for the propagation of feature annotation.</text>
</comment>
<feature type="compositionally biased region" description="Low complexity" evidence="6">
    <location>
        <begin position="22"/>
        <end position="31"/>
    </location>
</feature>
<dbReference type="InterPro" id="IPR004012">
    <property type="entry name" value="Run_dom"/>
</dbReference>
<reference evidence="10 11" key="1">
    <citation type="submission" date="2017-06" db="EMBL/GenBank/DDBJ databases">
        <title>Aedes aegypti genome working group (AGWG) sequencing and assembly.</title>
        <authorList>
            <consortium name="Aedes aegypti Genome Working Group (AGWG)"/>
            <person name="Matthews B.J."/>
        </authorList>
    </citation>
    <scope>NUCLEOTIDE SEQUENCE [LARGE SCALE GENOMIC DNA]</scope>
    <source>
        <strain evidence="10 11">LVP_AGWG</strain>
    </source>
</reference>
<comment type="similarity">
    <text evidence="2">Belongs to the RAB6IP1 family.</text>
</comment>
<dbReference type="EnsemblMetazoa" id="AAEL009495-RE">
    <property type="protein sequence ID" value="AAEL009495-PE"/>
    <property type="gene ID" value="AAEL009495"/>
</dbReference>
<organism evidence="10 11">
    <name type="scientific">Aedes aegypti</name>
    <name type="common">Yellowfever mosquito</name>
    <name type="synonym">Culex aegypti</name>
    <dbReference type="NCBI Taxonomy" id="7159"/>
    <lineage>
        <taxon>Eukaryota</taxon>
        <taxon>Metazoa</taxon>
        <taxon>Ecdysozoa</taxon>
        <taxon>Arthropoda</taxon>
        <taxon>Hexapoda</taxon>
        <taxon>Insecta</taxon>
        <taxon>Pterygota</taxon>
        <taxon>Neoptera</taxon>
        <taxon>Endopterygota</taxon>
        <taxon>Diptera</taxon>
        <taxon>Nematocera</taxon>
        <taxon>Culicoidea</taxon>
        <taxon>Culicidae</taxon>
        <taxon>Culicinae</taxon>
        <taxon>Aedini</taxon>
        <taxon>Aedes</taxon>
        <taxon>Stegomyia</taxon>
    </lineage>
</organism>
<dbReference type="Pfam" id="PF02759">
    <property type="entry name" value="RUN"/>
    <property type="match status" value="2"/>
</dbReference>
<proteinExistence type="inferred from homology"/>
<dbReference type="Gene3D" id="1.20.58.900">
    <property type="match status" value="3"/>
</dbReference>
<evidence type="ECO:0000256" key="4">
    <source>
        <dbReference type="ARBA" id="ARBA00023136"/>
    </source>
</evidence>
<evidence type="ECO:0000256" key="2">
    <source>
        <dbReference type="ARBA" id="ARBA00006664"/>
    </source>
</evidence>
<evidence type="ECO:0000256" key="5">
    <source>
        <dbReference type="PROSITE-ProRule" id="PRU00152"/>
    </source>
</evidence>
<keyword evidence="11" id="KW-1185">Reference proteome</keyword>
<dbReference type="InterPro" id="IPR047278">
    <property type="entry name" value="DEN5A/B"/>
</dbReference>
<sequence>MSEKTTTNGLGCSNGDNSSAKQQQPSQPPQQDATSGAESCGSNSRASSSLGGSSTNLEVNGKPKGLNDSLQQQFCRFADYFVICGLDLASGLEMDLFAGTSDSLHCSPLDRAYKSIALAHYPEHVAWNPFDAHGICMLSLPQGLRFRTQKHNIEPRFHAFATTREDGKRCYGFSLVFYEEVRSRDICNAMHTLQSMFITELSTSQQPPPGTLRRVKENPVSRSLPRQFKIAAQAHTSALSYYDITKDKLFVAKSISLVCQVPYAHVAELFLRNLYKCLPRHPGARLSLESYVYNILYEVSTPPPGKSIRIYIPPDDPHLPPIATILQRPALKDELPFMDFPLRLLFTYLSVDCVIQLFTCVLLENQVLLRSSDYQKLTIIAECITSLLFPFQWQHVYAPILPASLHHFLDAPVPFVMGLHSDSDNSIRIGSEANLCYVDVDKKSVQLPEELPAFPHRHDFIAEITAVLDKYQVPRDRSLDPPSILSPKNLLKDHDMMTTSCTLPSGMHVRRKHSLHDVLDWDRPNSPDIPLPPTAVPARPDVRQRIVDIVRRSGGDEVDSGTNEVMPSAKQKQPLSTLEQYYEDLRLNNSVREIFLNRFVQMFAAYEHFVILPNQDRDEWLSNRESLHNFDKASFLSDQPQHHRPFLSQFLESQMFVTLIDNKIMLSWGDDGSLLDSLNGDVEYNLKLFDNRIKILRKRYGGESMIRTANYEPCILARETQKQLDKRLGSVDMEVAPPSEILDKRPPYYRSFPVLEKGVLNQECASRGSSLRRVKNGSKWKVKEISLDGGGGGGSGNKENDGGNKSNRNSANLTGTEISPALMAQANWAFVEKLLKDCKSKTKRMLLEKMGTEAIELGLSGEASVTGVEENTMIASLCDLMEKVWSHGVVNKQGKSALWAHLTAYLDIKDKTQGKQMGNNYLSPALAWTGLRKRREPSCTSPKSSITNNGKSTKFTISPIIVTPSNSSKGGSPNTSNPSSKTKFNSIIRLKRSLKKPPTVAHRNEPISLSSPEMSPTSASRLSNFVLPNIIANLVGNRYVSVSSSGSVNDLSALAIEPELHSSPTRGRSKSRDRKSLGPEQLRPLPESLEFDIRNIQAMTDIKTHIGYARAWVRLALEKKLLSRHLRSLLTDTALLRQLYKRSAFVRSDDEVEQFLYHLLTLNAVDYFCFTNTYPTTILPYRVVIFPSKKGSAATTSANVWIAISGTLGETQQISVPRHSLEFVFHHKTLGILTSLRIGHDDTGMSSKWLVEHVVIRNEVTGHTYKFPCGRWLGRGIDDGSIERLLIGQLVPRTVDSEELVEACRTPPRTRSPSIQRPEVRPSDIQHMLGDCVNAIVKWHYRPTRERDASSLTNLLCGENGLVKCLEQAFLCGFRSQRLFGRNLYLWDYFIRVKEQFETSLVEESVDMVRGGGSASNSPPTSGSSPESPPQGSTTPLPPVAKQELSAVWRCYCHLMDEINNVKQTLGKDGRFQLFICLSIREHLLHRMLVPMAYTRVTTEMYEEQSFMRKKGLLTFLRQILEPLDEFHIVLENSITQGIGSHC</sequence>
<dbReference type="InParanoid" id="A0A6I8TJH6"/>
<dbReference type="Gene3D" id="3.40.50.11500">
    <property type="match status" value="1"/>
</dbReference>
<dbReference type="FunCoup" id="A0A6I8TJH6">
    <property type="interactions" value="1086"/>
</dbReference>
<dbReference type="SMART" id="SM00800">
    <property type="entry name" value="uDENN"/>
    <property type="match status" value="1"/>
</dbReference>
<evidence type="ECO:0000256" key="3">
    <source>
        <dbReference type="ARBA" id="ARBA00022737"/>
    </source>
</evidence>
<evidence type="ECO:0000256" key="6">
    <source>
        <dbReference type="SAM" id="MobiDB-lite"/>
    </source>
</evidence>
<dbReference type="SUPFAM" id="SSF140741">
    <property type="entry name" value="RUN domain-like"/>
    <property type="match status" value="2"/>
</dbReference>
<dbReference type="InterPro" id="IPR043153">
    <property type="entry name" value="DENN_C"/>
</dbReference>
<dbReference type="PROSITE" id="PS50211">
    <property type="entry name" value="DENN"/>
    <property type="match status" value="1"/>
</dbReference>
<gene>
    <name evidence="10" type="primary">5572083</name>
</gene>
<dbReference type="Pfam" id="PF02141">
    <property type="entry name" value="DENN"/>
    <property type="match status" value="1"/>
</dbReference>
<protein>
    <submittedName>
        <fullName evidence="10">Uncharacterized protein</fullName>
    </submittedName>
</protein>
<dbReference type="InterPro" id="IPR005112">
    <property type="entry name" value="dDENN_dom"/>
</dbReference>
<feature type="compositionally biased region" description="Polar residues" evidence="6">
    <location>
        <begin position="938"/>
        <end position="952"/>
    </location>
</feature>
<evidence type="ECO:0000259" key="8">
    <source>
        <dbReference type="PROSITE" id="PS50211"/>
    </source>
</evidence>
<dbReference type="Pfam" id="PF01477">
    <property type="entry name" value="PLAT"/>
    <property type="match status" value="1"/>
</dbReference>
<feature type="domain" description="RUN" evidence="9">
    <location>
        <begin position="868"/>
        <end position="1175"/>
    </location>
</feature>
<dbReference type="InterPro" id="IPR037213">
    <property type="entry name" value="Run_dom_sf"/>
</dbReference>
<feature type="domain" description="UDENN" evidence="8">
    <location>
        <begin position="97"/>
        <end position="670"/>
    </location>
</feature>
<evidence type="ECO:0000313" key="10">
    <source>
        <dbReference type="EnsemblMetazoa" id="AAEL009495-PE"/>
    </source>
</evidence>
<evidence type="ECO:0000256" key="1">
    <source>
        <dbReference type="ARBA" id="ARBA00004370"/>
    </source>
</evidence>
<dbReference type="PROSITE" id="PS50826">
    <property type="entry name" value="RUN"/>
    <property type="match status" value="2"/>
</dbReference>
<feature type="compositionally biased region" description="Polar residues" evidence="6">
    <location>
        <begin position="963"/>
        <end position="985"/>
    </location>
</feature>
<dbReference type="GO" id="GO:0031267">
    <property type="term" value="F:small GTPase binding"/>
    <property type="evidence" value="ECO:0007669"/>
    <property type="project" value="InterPro"/>
</dbReference>
<dbReference type="SMART" id="SM00799">
    <property type="entry name" value="DENN"/>
    <property type="match status" value="1"/>
</dbReference>
<feature type="region of interest" description="Disordered" evidence="6">
    <location>
        <begin position="962"/>
        <end position="1015"/>
    </location>
</feature>